<evidence type="ECO:0000313" key="9">
    <source>
        <dbReference type="Proteomes" id="UP000462363"/>
    </source>
</evidence>
<keyword evidence="5" id="KW-0560">Oxidoreductase</keyword>
<dbReference type="InterPro" id="IPR024935">
    <property type="entry name" value="Rubredoxin_dom"/>
</dbReference>
<reference evidence="8 9" key="1">
    <citation type="submission" date="2019-08" db="EMBL/GenBank/DDBJ databases">
        <title>In-depth cultivation of the pig gut microbiome towards novel bacterial diversity and tailored functional studies.</title>
        <authorList>
            <person name="Wylensek D."/>
            <person name="Hitch T.C.A."/>
            <person name="Clavel T."/>
        </authorList>
    </citation>
    <scope>NUCLEOTIDE SEQUENCE [LARGE SCALE GENOMIC DNA]</scope>
    <source>
        <strain evidence="8 9">BL-389-WT-3D</strain>
    </source>
</reference>
<dbReference type="InterPro" id="IPR050268">
    <property type="entry name" value="NADH-dep_flavin_reductase"/>
</dbReference>
<dbReference type="GO" id="GO:0010181">
    <property type="term" value="F:FMN binding"/>
    <property type="evidence" value="ECO:0007669"/>
    <property type="project" value="InterPro"/>
</dbReference>
<dbReference type="InterPro" id="IPR012349">
    <property type="entry name" value="Split_barrel_FMN-bd"/>
</dbReference>
<evidence type="ECO:0000256" key="6">
    <source>
        <dbReference type="ARBA" id="ARBA00023004"/>
    </source>
</evidence>
<keyword evidence="4" id="KW-0249">Electron transport</keyword>
<evidence type="ECO:0000256" key="1">
    <source>
        <dbReference type="ARBA" id="ARBA00001965"/>
    </source>
</evidence>
<evidence type="ECO:0000313" key="8">
    <source>
        <dbReference type="EMBL" id="MSS39247.1"/>
    </source>
</evidence>
<dbReference type="PROSITE" id="PS50903">
    <property type="entry name" value="RUBREDOXIN_LIKE"/>
    <property type="match status" value="1"/>
</dbReference>
<comment type="caution">
    <text evidence="8">The sequence shown here is derived from an EMBL/GenBank/DDBJ whole genome shotgun (WGS) entry which is preliminary data.</text>
</comment>
<dbReference type="Proteomes" id="UP000462363">
    <property type="component" value="Unassembled WGS sequence"/>
</dbReference>
<dbReference type="SMART" id="SM00903">
    <property type="entry name" value="Flavin_Reduct"/>
    <property type="match status" value="1"/>
</dbReference>
<dbReference type="Pfam" id="PF01613">
    <property type="entry name" value="Flavin_Reduct"/>
    <property type="match status" value="1"/>
</dbReference>
<evidence type="ECO:0000256" key="4">
    <source>
        <dbReference type="ARBA" id="ARBA00022982"/>
    </source>
</evidence>
<gene>
    <name evidence="8" type="ORF">FYJ37_02460</name>
</gene>
<dbReference type="Gene3D" id="2.30.110.10">
    <property type="entry name" value="Electron Transport, Fmn-binding Protein, Chain A"/>
    <property type="match status" value="1"/>
</dbReference>
<evidence type="ECO:0000256" key="2">
    <source>
        <dbReference type="ARBA" id="ARBA00022448"/>
    </source>
</evidence>
<dbReference type="RefSeq" id="WP_154322780.1">
    <property type="nucleotide sequence ID" value="NZ_AP024846.1"/>
</dbReference>
<accession>A0A844F7N4</accession>
<dbReference type="InterPro" id="IPR048574">
    <property type="entry name" value="RUBY_RBDX"/>
</dbReference>
<dbReference type="PANTHER" id="PTHR30466">
    <property type="entry name" value="FLAVIN REDUCTASE"/>
    <property type="match status" value="1"/>
</dbReference>
<dbReference type="PANTHER" id="PTHR30466:SF1">
    <property type="entry name" value="FMN REDUCTASE (NADH) RUTF"/>
    <property type="match status" value="1"/>
</dbReference>
<comment type="cofactor">
    <cofactor evidence="1">
        <name>Fe(3+)</name>
        <dbReference type="ChEBI" id="CHEBI:29034"/>
    </cofactor>
</comment>
<dbReference type="EMBL" id="VUMB01000004">
    <property type="protein sequence ID" value="MSS39247.1"/>
    <property type="molecule type" value="Genomic_DNA"/>
</dbReference>
<organism evidence="8 9">
    <name type="scientific">Clostridium scindens (strain JCM 10418 / VPI 12708)</name>
    <dbReference type="NCBI Taxonomy" id="29347"/>
    <lineage>
        <taxon>Bacteria</taxon>
        <taxon>Bacillati</taxon>
        <taxon>Bacillota</taxon>
        <taxon>Clostridia</taxon>
        <taxon>Lachnospirales</taxon>
        <taxon>Lachnospiraceae</taxon>
    </lineage>
</organism>
<dbReference type="InterPro" id="IPR024934">
    <property type="entry name" value="Rubredoxin-like_dom"/>
</dbReference>
<dbReference type="AlphaFoldDB" id="A0A844F7N4"/>
<dbReference type="Pfam" id="PF21349">
    <property type="entry name" value="RUBY_RBDX"/>
    <property type="match status" value="1"/>
</dbReference>
<evidence type="ECO:0000256" key="3">
    <source>
        <dbReference type="ARBA" id="ARBA00022723"/>
    </source>
</evidence>
<dbReference type="Gene3D" id="2.20.28.10">
    <property type="match status" value="1"/>
</dbReference>
<feature type="domain" description="Rubredoxin-like" evidence="7">
    <location>
        <begin position="175"/>
        <end position="215"/>
    </location>
</feature>
<dbReference type="SUPFAM" id="SSF50475">
    <property type="entry name" value="FMN-binding split barrel"/>
    <property type="match status" value="1"/>
</dbReference>
<protein>
    <submittedName>
        <fullName evidence="8">Flavin reductase</fullName>
    </submittedName>
</protein>
<keyword evidence="2" id="KW-0813">Transport</keyword>
<dbReference type="GO" id="GO:0042602">
    <property type="term" value="F:riboflavin reductase (NADPH) activity"/>
    <property type="evidence" value="ECO:0007669"/>
    <property type="project" value="TreeGrafter"/>
</dbReference>
<evidence type="ECO:0000259" key="7">
    <source>
        <dbReference type="PROSITE" id="PS50903"/>
    </source>
</evidence>
<name>A0A844F7N4_CLOSV</name>
<keyword evidence="6" id="KW-0408">Iron</keyword>
<dbReference type="InterPro" id="IPR002563">
    <property type="entry name" value="Flavin_Rdtase-like_dom"/>
</dbReference>
<dbReference type="GO" id="GO:0005506">
    <property type="term" value="F:iron ion binding"/>
    <property type="evidence" value="ECO:0007669"/>
    <property type="project" value="InterPro"/>
</dbReference>
<dbReference type="CDD" id="cd00730">
    <property type="entry name" value="rubredoxin"/>
    <property type="match status" value="1"/>
</dbReference>
<sequence length="218" mass="23727">MNPNVFRNLSYGVYVVSSLDGDRNTGCIANSIMQITSSPATIALSMNHDNYTNSCISRTGKFAISILSETSDPGLIGCFGFRTGRDVNKFDDIDYTVKEGLPIVKDSCGYIVCSLIDKMEASTHTVFLGEVIDGDVIGSDPAMTYSYYHKVVKGKSPKNAPTYLPQEDEPASDSGAKWVCSICGYVYDGDIPFEELPDTYACPICHQGKDKFLKTGDS</sequence>
<proteinExistence type="predicted"/>
<evidence type="ECO:0000256" key="5">
    <source>
        <dbReference type="ARBA" id="ARBA00023002"/>
    </source>
</evidence>
<dbReference type="SUPFAM" id="SSF57802">
    <property type="entry name" value="Rubredoxin-like"/>
    <property type="match status" value="1"/>
</dbReference>
<keyword evidence="3" id="KW-0479">Metal-binding</keyword>